<dbReference type="OrthoDB" id="8326226at2"/>
<dbReference type="EMBL" id="FUYM01000008">
    <property type="protein sequence ID" value="SKB90274.1"/>
    <property type="molecule type" value="Genomic_DNA"/>
</dbReference>
<dbReference type="Gene3D" id="3.40.50.300">
    <property type="entry name" value="P-loop containing nucleotide triphosphate hydrolases"/>
    <property type="match status" value="1"/>
</dbReference>
<reference evidence="3" key="1">
    <citation type="submission" date="2017-02" db="EMBL/GenBank/DDBJ databases">
        <authorList>
            <person name="Varghese N."/>
            <person name="Submissions S."/>
        </authorList>
    </citation>
    <scope>NUCLEOTIDE SEQUENCE [LARGE SCALE GENOMIC DNA]</scope>
    <source>
        <strain evidence="3">UM2</strain>
    </source>
</reference>
<sequence>MSDSVPLAGPIHASSVLIDGRVVLISGRSGSGKSDLALRLIDRGALLVADDYTRVDGRDGRLIASAPPQIAGRIEVRGVGIVELASAVEGTVALLVDLDRAVERMPAEPLPTTLFEGVAIPTIGLAAFEASAPVKVELALRRHGLGGPQ</sequence>
<accession>A0A1T5F213</accession>
<protein>
    <submittedName>
        <fullName evidence="2">Hpr(Ser) kinase/phosphatase</fullName>
    </submittedName>
</protein>
<dbReference type="GO" id="GO:0006109">
    <property type="term" value="P:regulation of carbohydrate metabolic process"/>
    <property type="evidence" value="ECO:0007669"/>
    <property type="project" value="InterPro"/>
</dbReference>
<dbReference type="Pfam" id="PF07475">
    <property type="entry name" value="Hpr_kinase_C"/>
    <property type="match status" value="1"/>
</dbReference>
<dbReference type="GO" id="GO:0000155">
    <property type="term" value="F:phosphorelay sensor kinase activity"/>
    <property type="evidence" value="ECO:0007669"/>
    <property type="project" value="InterPro"/>
</dbReference>
<dbReference type="GO" id="GO:0005524">
    <property type="term" value="F:ATP binding"/>
    <property type="evidence" value="ECO:0007669"/>
    <property type="project" value="InterPro"/>
</dbReference>
<gene>
    <name evidence="2" type="ORF">SAMN06295920_10852</name>
</gene>
<dbReference type="RefSeq" id="WP_079649426.1">
    <property type="nucleotide sequence ID" value="NZ_FUYM01000008.1"/>
</dbReference>
<keyword evidence="2" id="KW-0808">Transferase</keyword>
<evidence type="ECO:0000259" key="1">
    <source>
        <dbReference type="Pfam" id="PF07475"/>
    </source>
</evidence>
<feature type="domain" description="HPr kinase/phosphorylase C-terminal" evidence="1">
    <location>
        <begin position="11"/>
        <end position="86"/>
    </location>
</feature>
<dbReference type="PANTHER" id="PTHR30305:SF1">
    <property type="entry name" value="HPR KINASE_PHOSPHORYLASE"/>
    <property type="match status" value="1"/>
</dbReference>
<dbReference type="InterPro" id="IPR027417">
    <property type="entry name" value="P-loop_NTPase"/>
</dbReference>
<dbReference type="CDD" id="cd01918">
    <property type="entry name" value="HprK_C"/>
    <property type="match status" value="1"/>
</dbReference>
<dbReference type="AlphaFoldDB" id="A0A1T5F213"/>
<dbReference type="SUPFAM" id="SSF53795">
    <property type="entry name" value="PEP carboxykinase-like"/>
    <property type="match status" value="1"/>
</dbReference>
<dbReference type="Proteomes" id="UP000189818">
    <property type="component" value="Unassembled WGS sequence"/>
</dbReference>
<name>A0A1T5F213_9SPHN</name>
<evidence type="ECO:0000313" key="2">
    <source>
        <dbReference type="EMBL" id="SKB90274.1"/>
    </source>
</evidence>
<keyword evidence="3" id="KW-1185">Reference proteome</keyword>
<dbReference type="InterPro" id="IPR011104">
    <property type="entry name" value="Hpr_kin/Pase_C"/>
</dbReference>
<dbReference type="STRING" id="439228.SAMN06295920_10852"/>
<evidence type="ECO:0000313" key="3">
    <source>
        <dbReference type="Proteomes" id="UP000189818"/>
    </source>
</evidence>
<proteinExistence type="predicted"/>
<dbReference type="PANTHER" id="PTHR30305">
    <property type="entry name" value="PROTEIN YJDM-RELATED"/>
    <property type="match status" value="1"/>
</dbReference>
<keyword evidence="2" id="KW-0418">Kinase</keyword>
<organism evidence="2 3">
    <name type="scientific">Rhizorhabdus histidinilytica</name>
    <dbReference type="NCBI Taxonomy" id="439228"/>
    <lineage>
        <taxon>Bacteria</taxon>
        <taxon>Pseudomonadati</taxon>
        <taxon>Pseudomonadota</taxon>
        <taxon>Alphaproteobacteria</taxon>
        <taxon>Sphingomonadales</taxon>
        <taxon>Sphingomonadaceae</taxon>
        <taxon>Rhizorhabdus</taxon>
    </lineage>
</organism>